<protein>
    <submittedName>
        <fullName evidence="2">Uncharacterized protein</fullName>
    </submittedName>
</protein>
<evidence type="ECO:0000256" key="1">
    <source>
        <dbReference type="SAM" id="Phobius"/>
    </source>
</evidence>
<feature type="transmembrane region" description="Helical" evidence="1">
    <location>
        <begin position="6"/>
        <end position="23"/>
    </location>
</feature>
<evidence type="ECO:0000313" key="3">
    <source>
        <dbReference type="Proteomes" id="UP000075880"/>
    </source>
</evidence>
<keyword evidence="1" id="KW-0812">Transmembrane</keyword>
<keyword evidence="1" id="KW-0472">Membrane</keyword>
<proteinExistence type="predicted"/>
<name>A0AAG5DYI1_ANOAO</name>
<evidence type="ECO:0000313" key="2">
    <source>
        <dbReference type="EnsemblMetazoa" id="ENSAATROPP015703"/>
    </source>
</evidence>
<accession>A0AAG5DYI1</accession>
<keyword evidence="3" id="KW-1185">Reference proteome</keyword>
<dbReference type="EnsemblMetazoa" id="ENSAATROPT017753">
    <property type="protein sequence ID" value="ENSAATROPP015703"/>
    <property type="gene ID" value="ENSAATROPG014501"/>
</dbReference>
<keyword evidence="1" id="KW-1133">Transmembrane helix</keyword>
<dbReference type="Proteomes" id="UP000075880">
    <property type="component" value="Unassembled WGS sequence"/>
</dbReference>
<organism evidence="2 3">
    <name type="scientific">Anopheles atroparvus</name>
    <name type="common">European mosquito</name>
    <dbReference type="NCBI Taxonomy" id="41427"/>
    <lineage>
        <taxon>Eukaryota</taxon>
        <taxon>Metazoa</taxon>
        <taxon>Ecdysozoa</taxon>
        <taxon>Arthropoda</taxon>
        <taxon>Hexapoda</taxon>
        <taxon>Insecta</taxon>
        <taxon>Pterygota</taxon>
        <taxon>Neoptera</taxon>
        <taxon>Endopterygota</taxon>
        <taxon>Diptera</taxon>
        <taxon>Nematocera</taxon>
        <taxon>Culicoidea</taxon>
        <taxon>Culicidae</taxon>
        <taxon>Anophelinae</taxon>
        <taxon>Anopheles</taxon>
    </lineage>
</organism>
<reference evidence="2" key="1">
    <citation type="submission" date="2024-04" db="UniProtKB">
        <authorList>
            <consortium name="EnsemblMetazoa"/>
        </authorList>
    </citation>
    <scope>IDENTIFICATION</scope>
    <source>
        <strain evidence="2">EBRO</strain>
    </source>
</reference>
<sequence>MIWFYFFYFIPVCFVFVLFFLYVEKLGSRRQVANDAVLPIIQILLIVLK</sequence>
<dbReference type="AlphaFoldDB" id="A0AAG5DYI1"/>